<organism evidence="2 3">
    <name type="scientific">Myriangium duriaei CBS 260.36</name>
    <dbReference type="NCBI Taxonomy" id="1168546"/>
    <lineage>
        <taxon>Eukaryota</taxon>
        <taxon>Fungi</taxon>
        <taxon>Dikarya</taxon>
        <taxon>Ascomycota</taxon>
        <taxon>Pezizomycotina</taxon>
        <taxon>Dothideomycetes</taxon>
        <taxon>Dothideomycetidae</taxon>
        <taxon>Myriangiales</taxon>
        <taxon>Myriangiaceae</taxon>
        <taxon>Myriangium</taxon>
    </lineage>
</organism>
<evidence type="ECO:0000256" key="1">
    <source>
        <dbReference type="SAM" id="Coils"/>
    </source>
</evidence>
<dbReference type="EMBL" id="ML996091">
    <property type="protein sequence ID" value="KAF2149492.1"/>
    <property type="molecule type" value="Genomic_DNA"/>
</dbReference>
<name>A0A9P4IX71_9PEZI</name>
<dbReference type="InterPro" id="IPR045861">
    <property type="entry name" value="CorA_cytoplasmic_dom"/>
</dbReference>
<reference evidence="2" key="1">
    <citation type="journal article" date="2020" name="Stud. Mycol.">
        <title>101 Dothideomycetes genomes: a test case for predicting lifestyles and emergence of pathogens.</title>
        <authorList>
            <person name="Haridas S."/>
            <person name="Albert R."/>
            <person name="Binder M."/>
            <person name="Bloem J."/>
            <person name="Labutti K."/>
            <person name="Salamov A."/>
            <person name="Andreopoulos B."/>
            <person name="Baker S."/>
            <person name="Barry K."/>
            <person name="Bills G."/>
            <person name="Bluhm B."/>
            <person name="Cannon C."/>
            <person name="Castanera R."/>
            <person name="Culley D."/>
            <person name="Daum C."/>
            <person name="Ezra D."/>
            <person name="Gonzalez J."/>
            <person name="Henrissat B."/>
            <person name="Kuo A."/>
            <person name="Liang C."/>
            <person name="Lipzen A."/>
            <person name="Lutzoni F."/>
            <person name="Magnuson J."/>
            <person name="Mondo S."/>
            <person name="Nolan M."/>
            <person name="Ohm R."/>
            <person name="Pangilinan J."/>
            <person name="Park H.-J."/>
            <person name="Ramirez L."/>
            <person name="Alfaro M."/>
            <person name="Sun H."/>
            <person name="Tritt A."/>
            <person name="Yoshinaga Y."/>
            <person name="Zwiers L.-H."/>
            <person name="Turgeon B."/>
            <person name="Goodwin S."/>
            <person name="Spatafora J."/>
            <person name="Crous P."/>
            <person name="Grigoriev I."/>
        </authorList>
    </citation>
    <scope>NUCLEOTIDE SEQUENCE</scope>
    <source>
        <strain evidence="2">CBS 260.36</strain>
    </source>
</reference>
<dbReference type="Proteomes" id="UP000799439">
    <property type="component" value="Unassembled WGS sequence"/>
</dbReference>
<feature type="coiled-coil region" evidence="1">
    <location>
        <begin position="288"/>
        <end position="315"/>
    </location>
</feature>
<comment type="caution">
    <text evidence="2">The sequence shown here is derived from an EMBL/GenBank/DDBJ whole genome shotgun (WGS) entry which is preliminary data.</text>
</comment>
<dbReference type="OrthoDB" id="3231000at2759"/>
<protein>
    <submittedName>
        <fullName evidence="2">Uncharacterized protein</fullName>
    </submittedName>
</protein>
<evidence type="ECO:0000313" key="3">
    <source>
        <dbReference type="Proteomes" id="UP000799439"/>
    </source>
</evidence>
<dbReference type="AlphaFoldDB" id="A0A9P4IX71"/>
<keyword evidence="1" id="KW-0175">Coiled coil</keyword>
<proteinExistence type="predicted"/>
<sequence length="337" mass="39244">MEFHSIKIRIGNRSSANSFATLPVSSINDTHAFEQLVVDSIKSNAEDPLVITANGYEPYLEDIFAACITFHSSSPAVTNREVQFADSVQLPQSADRRAAQVPWTFIVDQMNLPEVWHWSFGRRKPREEHVSSIENYRFRVGAWVCDQGAYRLDARVPVVILFTRSDHISEDVVTNLIFPHIFQAAQLYDDIAADDAVCWVFYELYNLLTDWQNIIGEVGRKLNQAEIDSQVRVLPVKVRTKRLHKEVDRIYELHDYLRFHSRCFKKLARFETTEATKSKHGDTIWEVIDDCLEDLEQYKNYLDSMKERFNNLVELEFNIENATQCAQSIYMRWNSIH</sequence>
<keyword evidence="3" id="KW-1185">Reference proteome</keyword>
<gene>
    <name evidence="2" type="ORF">K461DRAFT_288056</name>
</gene>
<dbReference type="SUPFAM" id="SSF143865">
    <property type="entry name" value="CorA soluble domain-like"/>
    <property type="match status" value="1"/>
</dbReference>
<evidence type="ECO:0000313" key="2">
    <source>
        <dbReference type="EMBL" id="KAF2149492.1"/>
    </source>
</evidence>
<accession>A0A9P4IX71</accession>